<dbReference type="EMBL" id="JANEYG010000011">
    <property type="protein sequence ID" value="KAJ8921249.1"/>
    <property type="molecule type" value="Genomic_DNA"/>
</dbReference>
<keyword evidence="1" id="KW-0812">Transmembrane</keyword>
<keyword evidence="3" id="KW-1185">Reference proteome</keyword>
<keyword evidence="1" id="KW-1133">Transmembrane helix</keyword>
<feature type="transmembrane region" description="Helical" evidence="1">
    <location>
        <begin position="6"/>
        <end position="27"/>
    </location>
</feature>
<protein>
    <recommendedName>
        <fullName evidence="4">ATP synthase F0 subunit 8</fullName>
    </recommendedName>
</protein>
<evidence type="ECO:0000313" key="2">
    <source>
        <dbReference type="EMBL" id="KAJ8921249.1"/>
    </source>
</evidence>
<dbReference type="AlphaFoldDB" id="A0AAV8W434"/>
<name>A0AAV8W434_9CUCU</name>
<proteinExistence type="predicted"/>
<organism evidence="2 3">
    <name type="scientific">Exocentrus adspersus</name>
    <dbReference type="NCBI Taxonomy" id="1586481"/>
    <lineage>
        <taxon>Eukaryota</taxon>
        <taxon>Metazoa</taxon>
        <taxon>Ecdysozoa</taxon>
        <taxon>Arthropoda</taxon>
        <taxon>Hexapoda</taxon>
        <taxon>Insecta</taxon>
        <taxon>Pterygota</taxon>
        <taxon>Neoptera</taxon>
        <taxon>Endopterygota</taxon>
        <taxon>Coleoptera</taxon>
        <taxon>Polyphaga</taxon>
        <taxon>Cucujiformia</taxon>
        <taxon>Chrysomeloidea</taxon>
        <taxon>Cerambycidae</taxon>
        <taxon>Lamiinae</taxon>
        <taxon>Acanthocinini</taxon>
        <taxon>Exocentrus</taxon>
    </lineage>
</organism>
<evidence type="ECO:0008006" key="4">
    <source>
        <dbReference type="Google" id="ProtNLM"/>
    </source>
</evidence>
<sequence length="67" mass="7731">MNVSFGLSTPIIAFLLQLLQLFFALFVKGTRHLSRTINKCKYSVKNINDMIQLERPDWQQSLSLCSI</sequence>
<gene>
    <name evidence="2" type="ORF">NQ315_013721</name>
</gene>
<evidence type="ECO:0000256" key="1">
    <source>
        <dbReference type="SAM" id="Phobius"/>
    </source>
</evidence>
<dbReference type="Proteomes" id="UP001159042">
    <property type="component" value="Unassembled WGS sequence"/>
</dbReference>
<reference evidence="2 3" key="1">
    <citation type="journal article" date="2023" name="Insect Mol. Biol.">
        <title>Genome sequencing provides insights into the evolution of gene families encoding plant cell wall-degrading enzymes in longhorned beetles.</title>
        <authorList>
            <person name="Shin N.R."/>
            <person name="Okamura Y."/>
            <person name="Kirsch R."/>
            <person name="Pauchet Y."/>
        </authorList>
    </citation>
    <scope>NUCLEOTIDE SEQUENCE [LARGE SCALE GENOMIC DNA]</scope>
    <source>
        <strain evidence="2">EAD_L_NR</strain>
    </source>
</reference>
<accession>A0AAV8W434</accession>
<evidence type="ECO:0000313" key="3">
    <source>
        <dbReference type="Proteomes" id="UP001159042"/>
    </source>
</evidence>
<keyword evidence="1" id="KW-0472">Membrane</keyword>
<comment type="caution">
    <text evidence="2">The sequence shown here is derived from an EMBL/GenBank/DDBJ whole genome shotgun (WGS) entry which is preliminary data.</text>
</comment>